<dbReference type="OrthoDB" id="2405814at2759"/>
<comment type="caution">
    <text evidence="2">The sequence shown here is derived from an EMBL/GenBank/DDBJ whole genome shotgun (WGS) entry which is preliminary data.</text>
</comment>
<evidence type="ECO:0000256" key="1">
    <source>
        <dbReference type="SAM" id="MobiDB-lite"/>
    </source>
</evidence>
<evidence type="ECO:0000313" key="2">
    <source>
        <dbReference type="EMBL" id="CAG8585189.1"/>
    </source>
</evidence>
<gene>
    <name evidence="2" type="ORF">RFULGI_LOCUS6010</name>
</gene>
<feature type="compositionally biased region" description="Polar residues" evidence="1">
    <location>
        <begin position="19"/>
        <end position="42"/>
    </location>
</feature>
<reference evidence="2" key="1">
    <citation type="submission" date="2021-06" db="EMBL/GenBank/DDBJ databases">
        <authorList>
            <person name="Kallberg Y."/>
            <person name="Tangrot J."/>
            <person name="Rosling A."/>
        </authorList>
    </citation>
    <scope>NUCLEOTIDE SEQUENCE</scope>
    <source>
        <strain evidence="2">IN212</strain>
    </source>
</reference>
<organism evidence="2 3">
    <name type="scientific">Racocetra fulgida</name>
    <dbReference type="NCBI Taxonomy" id="60492"/>
    <lineage>
        <taxon>Eukaryota</taxon>
        <taxon>Fungi</taxon>
        <taxon>Fungi incertae sedis</taxon>
        <taxon>Mucoromycota</taxon>
        <taxon>Glomeromycotina</taxon>
        <taxon>Glomeromycetes</taxon>
        <taxon>Diversisporales</taxon>
        <taxon>Gigasporaceae</taxon>
        <taxon>Racocetra</taxon>
    </lineage>
</organism>
<dbReference type="AlphaFoldDB" id="A0A9N9G6N8"/>
<protein>
    <submittedName>
        <fullName evidence="2">10867_t:CDS:1</fullName>
    </submittedName>
</protein>
<dbReference type="Proteomes" id="UP000789396">
    <property type="component" value="Unassembled WGS sequence"/>
</dbReference>
<accession>A0A9N9G6N8</accession>
<sequence>MKHGRKRVKRVSSSRNKNLANNTQNEKLKTYNKQSDTSNNKTSENEPLMYDTQFDNYTFQKILNNKLESENESSSNDSSKTSYSKNLQNNIFDSTASRSINIKNTITNSTESTLNKILDIILTNQTNLKMLLHFYGEIESIIRSQSEEIKKIKDTLNHLHKIDETSSRAQWVEPYWKYIINDIFPDFKYPDDKTIKTVALHILSSKQPEYQPTEDDKVFAIAVCFYILDSKYEDMKLDPEK</sequence>
<dbReference type="EMBL" id="CAJVPZ010007352">
    <property type="protein sequence ID" value="CAG8585189.1"/>
    <property type="molecule type" value="Genomic_DNA"/>
</dbReference>
<keyword evidence="3" id="KW-1185">Reference proteome</keyword>
<feature type="compositionally biased region" description="Basic residues" evidence="1">
    <location>
        <begin position="1"/>
        <end position="12"/>
    </location>
</feature>
<feature type="region of interest" description="Disordered" evidence="1">
    <location>
        <begin position="1"/>
        <end position="47"/>
    </location>
</feature>
<proteinExistence type="predicted"/>
<evidence type="ECO:0000313" key="3">
    <source>
        <dbReference type="Proteomes" id="UP000789396"/>
    </source>
</evidence>
<name>A0A9N9G6N8_9GLOM</name>
<feature type="non-terminal residue" evidence="2">
    <location>
        <position position="241"/>
    </location>
</feature>